<keyword evidence="3" id="KW-1185">Reference proteome</keyword>
<dbReference type="PANTHER" id="PTHR36183">
    <property type="entry name" value="BETA-GLUCURONIDASE"/>
    <property type="match status" value="1"/>
</dbReference>
<dbReference type="AlphaFoldDB" id="A0AAD9IAQ0"/>
<comment type="caution">
    <text evidence="2">The sequence shown here is derived from an EMBL/GenBank/DDBJ whole genome shotgun (WGS) entry which is preliminary data.</text>
</comment>
<dbReference type="InterPro" id="IPR017853">
    <property type="entry name" value="GH"/>
</dbReference>
<reference evidence="2" key="1">
    <citation type="journal article" date="2023" name="Mol. Plant Microbe Interact.">
        <title>Elucidating the Obligate Nature and Biological Capacity of an Invasive Fungal Corn Pathogen.</title>
        <authorList>
            <person name="MacCready J.S."/>
            <person name="Roggenkamp E.M."/>
            <person name="Gdanetz K."/>
            <person name="Chilvers M.I."/>
        </authorList>
    </citation>
    <scope>NUCLEOTIDE SEQUENCE</scope>
    <source>
        <strain evidence="2">PM02</strain>
    </source>
</reference>
<evidence type="ECO:0000259" key="1">
    <source>
        <dbReference type="Pfam" id="PF16862"/>
    </source>
</evidence>
<feature type="domain" description="Beta-glucuronidase C-terminal" evidence="1">
    <location>
        <begin position="421"/>
        <end position="546"/>
    </location>
</feature>
<name>A0AAD9IAQ0_9PEZI</name>
<dbReference type="SUPFAM" id="SSF51445">
    <property type="entry name" value="(Trans)glycosidases"/>
    <property type="match status" value="1"/>
</dbReference>
<dbReference type="Gene3D" id="3.20.20.80">
    <property type="entry name" value="Glycosidases"/>
    <property type="match status" value="1"/>
</dbReference>
<proteinExistence type="predicted"/>
<sequence length="552" mass="59500">MNRALLPFVLKLQSRVLEKMKSQQGALLLALAQACLIRGSHAVPVPGKGLDANEPFPGFVSFSIEFSSFPDYAGNNSNPNKYSDNLLDNLGNLMGTKPYIRVGGNTQDIALYNASLPYGIEGTYTNPTADYPNIISIGPSYFESYNTFTATKFSHGFHFVRAATDARGWQTLRDTVPLACKALAGGKLNVWEYGNELDLVRNMPKWNEAAYVADWQEGSRIIRDLVQRNCSELGSTTFMAPSNAGVGNALRAPAMWQAGLASDENITLFSTHNYISGANALGVTLQGTLMNHNNTVNSVNAHVVEYNKITAQDASAPPLTFGECNSLYNQGKPGLSNTFGAALWGVDFSLYSASVGFKRSHMHQGTNYRYASWQPIHTAKTTIGTKAPYYGNIAVAAFLGNQTATPPRIANIPLNDTREAAYAAYVNSGKTLARILVVNLNAYNSTVDGIGEVALPPAELEPRPSKNFTFTVPDGNLRPGSAVGLRRLLANGSDAISGITFDGWSYNYELAHGRPVRLANVTVGETVTVDAQGAVTVAVQDSSAVILDFDLR</sequence>
<dbReference type="PANTHER" id="PTHR36183:SF2">
    <property type="entry name" value="BETA-GLUCURONIDASE C-TERMINAL DOMAIN-CONTAINING PROTEIN"/>
    <property type="match status" value="1"/>
</dbReference>
<dbReference type="Proteomes" id="UP001217918">
    <property type="component" value="Unassembled WGS sequence"/>
</dbReference>
<evidence type="ECO:0000313" key="3">
    <source>
        <dbReference type="Proteomes" id="UP001217918"/>
    </source>
</evidence>
<protein>
    <recommendedName>
        <fullName evidence="1">Beta-glucuronidase C-terminal domain-containing protein</fullName>
    </recommendedName>
</protein>
<gene>
    <name evidence="2" type="ORF">P8C59_008044</name>
</gene>
<dbReference type="PROSITE" id="PS51257">
    <property type="entry name" value="PROKAR_LIPOPROTEIN"/>
    <property type="match status" value="1"/>
</dbReference>
<organism evidence="2 3">
    <name type="scientific">Phyllachora maydis</name>
    <dbReference type="NCBI Taxonomy" id="1825666"/>
    <lineage>
        <taxon>Eukaryota</taxon>
        <taxon>Fungi</taxon>
        <taxon>Dikarya</taxon>
        <taxon>Ascomycota</taxon>
        <taxon>Pezizomycotina</taxon>
        <taxon>Sordariomycetes</taxon>
        <taxon>Sordariomycetidae</taxon>
        <taxon>Phyllachorales</taxon>
        <taxon>Phyllachoraceae</taxon>
        <taxon>Phyllachora</taxon>
    </lineage>
</organism>
<dbReference type="InterPro" id="IPR031728">
    <property type="entry name" value="GlcAase_C"/>
</dbReference>
<accession>A0AAD9IAQ0</accession>
<dbReference type="InterPro" id="IPR052974">
    <property type="entry name" value="GH79_Enzymes"/>
</dbReference>
<dbReference type="Pfam" id="PF16862">
    <property type="entry name" value="Glyco_hydro_79C"/>
    <property type="match status" value="1"/>
</dbReference>
<dbReference type="EMBL" id="JAQQPM010000007">
    <property type="protein sequence ID" value="KAK2073795.1"/>
    <property type="molecule type" value="Genomic_DNA"/>
</dbReference>
<evidence type="ECO:0000313" key="2">
    <source>
        <dbReference type="EMBL" id="KAK2073795.1"/>
    </source>
</evidence>